<keyword evidence="3" id="KW-1185">Reference proteome</keyword>
<sequence length="105" mass="12280">MPWWIWLLLALFMLTMIVIGCVYVVMRGVKALHVIGDVGARMGRSLDAMSQSDTSEQHSEPPLFTQPLRIATDRYERAHIRVIERKDAQRVRHAHRWAVWSHFND</sequence>
<keyword evidence="1" id="KW-1133">Transmembrane helix</keyword>
<proteinExistence type="predicted"/>
<keyword evidence="1" id="KW-0472">Membrane</keyword>
<accession>A0A430FLW0</accession>
<organism evidence="2 3">
    <name type="scientific">Bifidobacterium goeldii</name>
    <dbReference type="NCBI Taxonomy" id="2306975"/>
    <lineage>
        <taxon>Bacteria</taxon>
        <taxon>Bacillati</taxon>
        <taxon>Actinomycetota</taxon>
        <taxon>Actinomycetes</taxon>
        <taxon>Bifidobacteriales</taxon>
        <taxon>Bifidobacteriaceae</taxon>
        <taxon>Bifidobacterium</taxon>
    </lineage>
</organism>
<comment type="caution">
    <text evidence="2">The sequence shown here is derived from an EMBL/GenBank/DDBJ whole genome shotgun (WGS) entry which is preliminary data.</text>
</comment>
<feature type="transmembrane region" description="Helical" evidence="1">
    <location>
        <begin position="6"/>
        <end position="26"/>
    </location>
</feature>
<dbReference type="EMBL" id="QXGL01000001">
    <property type="protein sequence ID" value="RSX53817.1"/>
    <property type="molecule type" value="Genomic_DNA"/>
</dbReference>
<evidence type="ECO:0000256" key="1">
    <source>
        <dbReference type="SAM" id="Phobius"/>
    </source>
</evidence>
<dbReference type="AlphaFoldDB" id="A0A430FLW0"/>
<evidence type="ECO:0000313" key="3">
    <source>
        <dbReference type="Proteomes" id="UP000287533"/>
    </source>
</evidence>
<keyword evidence="1" id="KW-0812">Transmembrane</keyword>
<evidence type="ECO:0000313" key="2">
    <source>
        <dbReference type="EMBL" id="RSX53817.1"/>
    </source>
</evidence>
<dbReference type="Proteomes" id="UP000287533">
    <property type="component" value="Unassembled WGS sequence"/>
</dbReference>
<reference evidence="2 3" key="1">
    <citation type="submission" date="2018-09" db="EMBL/GenBank/DDBJ databases">
        <title>Characterization of the phylogenetic diversity of five novel species belonging to the genus Bifidobacterium.</title>
        <authorList>
            <person name="Lugli G.A."/>
            <person name="Duranti S."/>
            <person name="Milani C."/>
        </authorList>
    </citation>
    <scope>NUCLEOTIDE SEQUENCE [LARGE SCALE GENOMIC DNA]</scope>
    <source>
        <strain evidence="2 3">2034B</strain>
    </source>
</reference>
<dbReference type="OrthoDB" id="3243284at2"/>
<gene>
    <name evidence="2" type="ORF">D2E25_0123</name>
</gene>
<protein>
    <submittedName>
        <fullName evidence="2">Uncharacterized protein</fullName>
    </submittedName>
</protein>
<name>A0A430FLW0_9BIFI</name>
<dbReference type="RefSeq" id="WP_125979132.1">
    <property type="nucleotide sequence ID" value="NZ_QXGL01000001.1"/>
</dbReference>